<dbReference type="PIRSF" id="PIRSF026671">
    <property type="entry name" value="AA_dipeptidase"/>
    <property type="match status" value="1"/>
</dbReference>
<dbReference type="Pfam" id="PF01427">
    <property type="entry name" value="Peptidase_M15"/>
    <property type="match status" value="1"/>
</dbReference>
<name>A0ABT3R7K3_9HYPH</name>
<evidence type="ECO:0000256" key="4">
    <source>
        <dbReference type="ARBA" id="ARBA00022801"/>
    </source>
</evidence>
<keyword evidence="12" id="KW-1185">Reference proteome</keyword>
<evidence type="ECO:0000256" key="5">
    <source>
        <dbReference type="ARBA" id="ARBA00022833"/>
    </source>
</evidence>
<evidence type="ECO:0000256" key="1">
    <source>
        <dbReference type="ARBA" id="ARBA00001362"/>
    </source>
</evidence>
<comment type="caution">
    <text evidence="11">The sequence shown here is derived from an EMBL/GenBank/DDBJ whole genome shotgun (WGS) entry which is preliminary data.</text>
</comment>
<dbReference type="HAMAP" id="MF_01924">
    <property type="entry name" value="A_A_dipeptidase"/>
    <property type="match status" value="1"/>
</dbReference>
<dbReference type="Gene3D" id="3.30.1380.10">
    <property type="match status" value="1"/>
</dbReference>
<dbReference type="PANTHER" id="PTHR43126">
    <property type="entry name" value="D-ALANYL-D-ALANINE DIPEPTIDASE"/>
    <property type="match status" value="1"/>
</dbReference>
<dbReference type="EMBL" id="JAPEVI010000003">
    <property type="protein sequence ID" value="MCX2725113.1"/>
    <property type="molecule type" value="Genomic_DNA"/>
</dbReference>
<dbReference type="Proteomes" id="UP001300261">
    <property type="component" value="Unassembled WGS sequence"/>
</dbReference>
<evidence type="ECO:0000313" key="12">
    <source>
        <dbReference type="Proteomes" id="UP001300261"/>
    </source>
</evidence>
<evidence type="ECO:0000256" key="9">
    <source>
        <dbReference type="HAMAP-Rule" id="MF_01924"/>
    </source>
</evidence>
<evidence type="ECO:0000256" key="2">
    <source>
        <dbReference type="ARBA" id="ARBA00022670"/>
    </source>
</evidence>
<evidence type="ECO:0000256" key="8">
    <source>
        <dbReference type="ARBA" id="ARBA00023316"/>
    </source>
</evidence>
<dbReference type="InterPro" id="IPR009045">
    <property type="entry name" value="Zn_M74/Hedgehog-like"/>
</dbReference>
<keyword evidence="6 9" id="KW-0224">Dipeptidase</keyword>
<keyword evidence="5 9" id="KW-0862">Zinc</keyword>
<dbReference type="RefSeq" id="WP_265965662.1">
    <property type="nucleotide sequence ID" value="NZ_JAPEVI010000003.1"/>
</dbReference>
<sequence>MRQSAEEAGATEAAIAARATFRRMAARCLSGRLFLAASLVGCWFPVSSHAGALPEGFVHLRDAVPEIRQDMRYAGRENFMRKRLPGYRAGECVLTGAAAKALRKVQNAAVKAGYSLVVFDCYRPQRAVNAMVDWVRDGTGTDPAYFPAVPRSQLITRGYIGAKSSHARGSTVDVGLEPLSGAQQGGETGACARTDPGTADFGTPFDCFDPASRTGSKAVPVSVQALRRELVGLMGAGGFRNYPGEWWHFTLADESFPDTAFDFPIERR</sequence>
<keyword evidence="7 9" id="KW-0482">Metalloprotease</keyword>
<organism evidence="11 12">
    <name type="scientific">Roseibium salinum</name>
    <dbReference type="NCBI Taxonomy" id="1604349"/>
    <lineage>
        <taxon>Bacteria</taxon>
        <taxon>Pseudomonadati</taxon>
        <taxon>Pseudomonadota</taxon>
        <taxon>Alphaproteobacteria</taxon>
        <taxon>Hyphomicrobiales</taxon>
        <taxon>Stappiaceae</taxon>
        <taxon>Roseibium</taxon>
    </lineage>
</organism>
<evidence type="ECO:0000313" key="11">
    <source>
        <dbReference type="EMBL" id="MCX2725113.1"/>
    </source>
</evidence>
<dbReference type="SUPFAM" id="SSF55166">
    <property type="entry name" value="Hedgehog/DD-peptidase"/>
    <property type="match status" value="1"/>
</dbReference>
<evidence type="ECO:0000256" key="10">
    <source>
        <dbReference type="PIRNR" id="PIRNR026671"/>
    </source>
</evidence>
<dbReference type="EC" id="3.4.13.22" evidence="9 10"/>
<keyword evidence="8 10" id="KW-0961">Cell wall biogenesis/degradation</keyword>
<comment type="function">
    <text evidence="9 10">Catalyzes hydrolysis of the D-alanyl-D-alanine dipeptide.</text>
</comment>
<comment type="cofactor">
    <cofactor evidence="9">
        <name>Zn(2+)</name>
        <dbReference type="ChEBI" id="CHEBI:29105"/>
    </cofactor>
    <text evidence="9">Binds 1 zinc ion per subunit.</text>
</comment>
<feature type="site" description="Transition state stabilizer" evidence="9">
    <location>
        <position position="123"/>
    </location>
</feature>
<dbReference type="CDD" id="cd14817">
    <property type="entry name" value="D-Ala-D-Ala_dipeptidase_VanX"/>
    <property type="match status" value="1"/>
</dbReference>
<feature type="binding site" evidence="9">
    <location>
        <position position="173"/>
    </location>
    <ligand>
        <name>Zn(2+)</name>
        <dbReference type="ChEBI" id="CHEBI:29105"/>
        <note>catalytic</note>
    </ligand>
</feature>
<comment type="similarity">
    <text evidence="9 10">Belongs to the peptidase M15D family.</text>
</comment>
<dbReference type="InterPro" id="IPR000755">
    <property type="entry name" value="A_A_dipeptidase"/>
</dbReference>
<keyword evidence="4 9" id="KW-0378">Hydrolase</keyword>
<protein>
    <recommendedName>
        <fullName evidence="9 10">D-alanyl-D-alanine dipeptidase</fullName>
        <shortName evidence="9 10">D-Ala-D-Ala dipeptidase</shortName>
        <ecNumber evidence="9 10">3.4.13.22</ecNumber>
    </recommendedName>
</protein>
<feature type="binding site" evidence="9">
    <location>
        <position position="166"/>
    </location>
    <ligand>
        <name>Zn(2+)</name>
        <dbReference type="ChEBI" id="CHEBI:29105"/>
        <note>catalytic</note>
    </ligand>
</feature>
<reference evidence="11 12" key="1">
    <citation type="journal article" date="2016" name="Int. J. Syst. Evol. Microbiol.">
        <title>Labrenzia salina sp. nov., isolated from the rhizosphere of the halophyte Arthrocnemum macrostachyum.</title>
        <authorList>
            <person name="Camacho M."/>
            <person name="Redondo-Gomez S."/>
            <person name="Rodriguez-Llorente I."/>
            <person name="Rohde M."/>
            <person name="Sproer C."/>
            <person name="Schumann P."/>
            <person name="Klenk H.P."/>
            <person name="Montero-Calasanz M.D.C."/>
        </authorList>
    </citation>
    <scope>NUCLEOTIDE SEQUENCE [LARGE SCALE GENOMIC DNA]</scope>
    <source>
        <strain evidence="11 12">DSM 29163</strain>
    </source>
</reference>
<keyword evidence="2 9" id="KW-0645">Protease</keyword>
<gene>
    <name evidence="9" type="primary">ddpX</name>
    <name evidence="11" type="ORF">ON753_22555</name>
</gene>
<evidence type="ECO:0000256" key="3">
    <source>
        <dbReference type="ARBA" id="ARBA00022723"/>
    </source>
</evidence>
<feature type="binding site" evidence="9">
    <location>
        <position position="248"/>
    </location>
    <ligand>
        <name>Zn(2+)</name>
        <dbReference type="ChEBI" id="CHEBI:29105"/>
        <note>catalytic</note>
    </ligand>
</feature>
<comment type="catalytic activity">
    <reaction evidence="1 9 10">
        <text>D-alanyl-D-alanine + H2O = 2 D-alanine</text>
        <dbReference type="Rhea" id="RHEA:20661"/>
        <dbReference type="ChEBI" id="CHEBI:15377"/>
        <dbReference type="ChEBI" id="CHEBI:57416"/>
        <dbReference type="ChEBI" id="CHEBI:57822"/>
        <dbReference type="EC" id="3.4.13.22"/>
    </reaction>
</comment>
<keyword evidence="3 9" id="KW-0479">Metal-binding</keyword>
<evidence type="ECO:0000256" key="6">
    <source>
        <dbReference type="ARBA" id="ARBA00022997"/>
    </source>
</evidence>
<dbReference type="PANTHER" id="PTHR43126:SF1">
    <property type="entry name" value="D-ALANYL-D-ALANINE DIPEPTIDASE"/>
    <property type="match status" value="1"/>
</dbReference>
<feature type="active site" description="Proton donor/acceptor" evidence="9">
    <location>
        <position position="245"/>
    </location>
</feature>
<proteinExistence type="inferred from homology"/>
<accession>A0ABT3R7K3</accession>
<evidence type="ECO:0000256" key="7">
    <source>
        <dbReference type="ARBA" id="ARBA00023049"/>
    </source>
</evidence>